<feature type="binding site" evidence="7">
    <location>
        <position position="166"/>
    </location>
    <ligand>
        <name>a 1,2-diacyl-sn-glycero-3-phospho-(1'-sn-glycerol)</name>
        <dbReference type="ChEBI" id="CHEBI:64716"/>
    </ligand>
</feature>
<evidence type="ECO:0000256" key="4">
    <source>
        <dbReference type="ARBA" id="ARBA00022692"/>
    </source>
</evidence>
<feature type="transmembrane region" description="Helical" evidence="7">
    <location>
        <begin position="119"/>
        <end position="138"/>
    </location>
</feature>
<dbReference type="PANTHER" id="PTHR30589">
    <property type="entry name" value="PROLIPOPROTEIN DIACYLGLYCERYL TRANSFERASE"/>
    <property type="match status" value="1"/>
</dbReference>
<feature type="transmembrane region" description="Helical" evidence="7">
    <location>
        <begin position="81"/>
        <end position="99"/>
    </location>
</feature>
<comment type="subcellular location">
    <subcellularLocation>
        <location evidence="7">Cell membrane</location>
        <topology evidence="7">Multi-pass membrane protein</topology>
    </subcellularLocation>
</comment>
<dbReference type="NCBIfam" id="TIGR00544">
    <property type="entry name" value="lgt"/>
    <property type="match status" value="1"/>
</dbReference>
<comment type="catalytic activity">
    <reaction evidence="7">
        <text>L-cysteinyl-[prolipoprotein] + a 1,2-diacyl-sn-glycero-3-phospho-(1'-sn-glycerol) = an S-1,2-diacyl-sn-glyceryl-L-cysteinyl-[prolipoprotein] + sn-glycerol 1-phosphate + H(+)</text>
        <dbReference type="Rhea" id="RHEA:56712"/>
        <dbReference type="Rhea" id="RHEA-COMP:14679"/>
        <dbReference type="Rhea" id="RHEA-COMP:14680"/>
        <dbReference type="ChEBI" id="CHEBI:15378"/>
        <dbReference type="ChEBI" id="CHEBI:29950"/>
        <dbReference type="ChEBI" id="CHEBI:57685"/>
        <dbReference type="ChEBI" id="CHEBI:64716"/>
        <dbReference type="ChEBI" id="CHEBI:140658"/>
        <dbReference type="EC" id="2.5.1.145"/>
    </reaction>
</comment>
<keyword evidence="3 7" id="KW-0808">Transferase</keyword>
<dbReference type="PANTHER" id="PTHR30589:SF0">
    <property type="entry name" value="PHOSPHATIDYLGLYCEROL--PROLIPOPROTEIN DIACYLGLYCERYL TRANSFERASE"/>
    <property type="match status" value="1"/>
</dbReference>
<dbReference type="Proteomes" id="UP001332192">
    <property type="component" value="Chromosome"/>
</dbReference>
<comment type="function">
    <text evidence="7">Catalyzes the transfer of the diacylglyceryl group from phosphatidylglycerol to the sulfhydryl group of the N-terminal cysteine of a prolipoprotein, the first step in the formation of mature lipoproteins.</text>
</comment>
<evidence type="ECO:0000256" key="5">
    <source>
        <dbReference type="ARBA" id="ARBA00022989"/>
    </source>
</evidence>
<evidence type="ECO:0000256" key="1">
    <source>
        <dbReference type="ARBA" id="ARBA00007150"/>
    </source>
</evidence>
<dbReference type="Pfam" id="PF01790">
    <property type="entry name" value="LGT"/>
    <property type="match status" value="1"/>
</dbReference>
<reference evidence="8 9" key="1">
    <citation type="journal article" date="2024" name="Front. Microbiol.">
        <title>Novel thermophilic genera Geochorda gen. nov. and Carboxydochorda gen. nov. from the deep terrestrial subsurface reveal the ecophysiological diversity in the class Limnochordia.</title>
        <authorList>
            <person name="Karnachuk O.V."/>
            <person name="Lukina A.P."/>
            <person name="Avakyan M.R."/>
            <person name="Kadnikov V.V."/>
            <person name="Begmatov S."/>
            <person name="Beletsky A.V."/>
            <person name="Vlasova K.G."/>
            <person name="Novikov A.A."/>
            <person name="Shcherbakova V.A."/>
            <person name="Mardanov A.V."/>
            <person name="Ravin N.V."/>
        </authorList>
    </citation>
    <scope>NUCLEOTIDE SEQUENCE [LARGE SCALE GENOMIC DNA]</scope>
    <source>
        <strain evidence="8 9">L945</strain>
    </source>
</reference>
<organism evidence="8 9">
    <name type="scientific">Carboxydichorda subterranea</name>
    <dbReference type="NCBI Taxonomy" id="3109565"/>
    <lineage>
        <taxon>Bacteria</taxon>
        <taxon>Bacillati</taxon>
        <taxon>Bacillota</taxon>
        <taxon>Limnochordia</taxon>
        <taxon>Limnochordales</taxon>
        <taxon>Geochordaceae</taxon>
        <taxon>Carboxydichorda</taxon>
    </lineage>
</organism>
<dbReference type="RefSeq" id="WP_324717440.1">
    <property type="nucleotide sequence ID" value="NZ_CP141615.1"/>
</dbReference>
<keyword evidence="9" id="KW-1185">Reference proteome</keyword>
<sequence length="294" mass="32611">MKPGRGAATVLVALATAAVAWKAVAWVLPIWTGAVPADPVAIRIGPVQVRWYGLLMALAFVPGWALAQPERRRLGLSVDDLIDVVLLGIPLSLLGARLAFVVQNAVYFWQHPVDMLRTWMGGLSIHGALAGAMLTIWVMSRRRGVAPLGLADLAMPSILLGQAIGRWGNFFNNEVFGYPTSVPWRVYIRPEMRPLEWASDAYFHPAFFYESLCDAAGVLFLVWYRRRPDREPGEITALYLATYSAGRFLMEFFRLGEPLALGLTLAQWVSVALALGGTLWWAQLRRRAPRAVVE</sequence>
<gene>
    <name evidence="7 8" type="primary">lgt</name>
    <name evidence="8" type="ORF">U7230_03960</name>
</gene>
<evidence type="ECO:0000256" key="6">
    <source>
        <dbReference type="ARBA" id="ARBA00023136"/>
    </source>
</evidence>
<name>A0ABZ1BZK0_9FIRM</name>
<feature type="transmembrane region" description="Helical" evidence="7">
    <location>
        <begin position="145"/>
        <end position="164"/>
    </location>
</feature>
<keyword evidence="6 7" id="KW-0472">Membrane</keyword>
<feature type="transmembrane region" description="Helical" evidence="7">
    <location>
        <begin position="259"/>
        <end position="282"/>
    </location>
</feature>
<proteinExistence type="inferred from homology"/>
<feature type="transmembrane region" description="Helical" evidence="7">
    <location>
        <begin position="49"/>
        <end position="69"/>
    </location>
</feature>
<dbReference type="PROSITE" id="PS01311">
    <property type="entry name" value="LGT"/>
    <property type="match status" value="1"/>
</dbReference>
<evidence type="ECO:0000256" key="7">
    <source>
        <dbReference type="HAMAP-Rule" id="MF_01147"/>
    </source>
</evidence>
<dbReference type="InterPro" id="IPR001640">
    <property type="entry name" value="Lgt"/>
</dbReference>
<evidence type="ECO:0000256" key="2">
    <source>
        <dbReference type="ARBA" id="ARBA00022475"/>
    </source>
</evidence>
<keyword evidence="5 7" id="KW-1133">Transmembrane helix</keyword>
<comment type="similarity">
    <text evidence="1 7">Belongs to the Lgt family.</text>
</comment>
<dbReference type="HAMAP" id="MF_01147">
    <property type="entry name" value="Lgt"/>
    <property type="match status" value="1"/>
</dbReference>
<evidence type="ECO:0000256" key="3">
    <source>
        <dbReference type="ARBA" id="ARBA00022679"/>
    </source>
</evidence>
<dbReference type="EMBL" id="CP141615">
    <property type="protein sequence ID" value="WRP18169.1"/>
    <property type="molecule type" value="Genomic_DNA"/>
</dbReference>
<evidence type="ECO:0000313" key="9">
    <source>
        <dbReference type="Proteomes" id="UP001332192"/>
    </source>
</evidence>
<dbReference type="EC" id="2.5.1.145" evidence="7"/>
<protein>
    <recommendedName>
        <fullName evidence="7">Phosphatidylglycerol--prolipoprotein diacylglyceryl transferase</fullName>
        <ecNumber evidence="7">2.5.1.145</ecNumber>
    </recommendedName>
</protein>
<comment type="pathway">
    <text evidence="7">Protein modification; lipoprotein biosynthesis (diacylglyceryl transfer).</text>
</comment>
<accession>A0ABZ1BZK0</accession>
<dbReference type="GO" id="GO:0008961">
    <property type="term" value="F:phosphatidylglycerol-prolipoprotein diacylglyceryl transferase activity"/>
    <property type="evidence" value="ECO:0007669"/>
    <property type="project" value="UniProtKB-EC"/>
</dbReference>
<keyword evidence="4 7" id="KW-0812">Transmembrane</keyword>
<evidence type="ECO:0000313" key="8">
    <source>
        <dbReference type="EMBL" id="WRP18169.1"/>
    </source>
</evidence>
<keyword evidence="2 7" id="KW-1003">Cell membrane</keyword>